<dbReference type="InterPro" id="IPR036279">
    <property type="entry name" value="5-3_exonuclease_C_sf"/>
</dbReference>
<dbReference type="Gene3D" id="1.10.150.20">
    <property type="entry name" value="5' to 3' exonuclease, C-terminal subdomain"/>
    <property type="match status" value="1"/>
</dbReference>
<dbReference type="AlphaFoldDB" id="A0A367KBN7"/>
<dbReference type="GO" id="GO:0006281">
    <property type="term" value="P:DNA repair"/>
    <property type="evidence" value="ECO:0007669"/>
    <property type="project" value="UniProtKB-ARBA"/>
</dbReference>
<evidence type="ECO:0000313" key="3">
    <source>
        <dbReference type="Proteomes" id="UP000253551"/>
    </source>
</evidence>
<organism evidence="2 3">
    <name type="scientific">Rhizopus stolonifer</name>
    <name type="common">Rhizopus nigricans</name>
    <dbReference type="NCBI Taxonomy" id="4846"/>
    <lineage>
        <taxon>Eukaryota</taxon>
        <taxon>Fungi</taxon>
        <taxon>Fungi incertae sedis</taxon>
        <taxon>Mucoromycota</taxon>
        <taxon>Mucoromycotina</taxon>
        <taxon>Mucoromycetes</taxon>
        <taxon>Mucorales</taxon>
        <taxon>Mucorineae</taxon>
        <taxon>Rhizopodaceae</taxon>
        <taxon>Rhizopus</taxon>
    </lineage>
</organism>
<dbReference type="CDD" id="cd09870">
    <property type="entry name" value="PIN_YEN1"/>
    <property type="match status" value="1"/>
</dbReference>
<dbReference type="Pfam" id="PF00867">
    <property type="entry name" value="XPG_I"/>
    <property type="match status" value="1"/>
</dbReference>
<accession>A0A367KBN7</accession>
<dbReference type="Proteomes" id="UP000253551">
    <property type="component" value="Unassembled WGS sequence"/>
</dbReference>
<feature type="domain" description="XPG-I" evidence="1">
    <location>
        <begin position="47"/>
        <end position="117"/>
    </location>
</feature>
<dbReference type="GO" id="GO:0017108">
    <property type="term" value="F:5'-flap endonuclease activity"/>
    <property type="evidence" value="ECO:0007669"/>
    <property type="project" value="TreeGrafter"/>
</dbReference>
<gene>
    <name evidence="2" type="ORF">CU098_000462</name>
</gene>
<dbReference type="SUPFAM" id="SSF47807">
    <property type="entry name" value="5' to 3' exonuclease, C-terminal subdomain"/>
    <property type="match status" value="1"/>
</dbReference>
<sequence length="370" mass="43873">FIRLYELGIRPVFVFDGSHRPGYKRNKFINTTPIDNEFRRQLIQLIQLFQFSQWHAYGEAEAECAMLQRLGFVDLVFTGDNDVFLFGAQRVVRQWPSKRNEAVSCYDMRWISDTVGLDRSDLILMALLRGSDYDTKGTKGIGIQVATQLAKCRFHRGLMDDIQLTGRHVSLDEERVQHLYDDLTYELQHNNTKNLTKRHTGVVLDPTFPDFSIVTDFIHPLTNICRPESKLKAQRLASCLDHHQEPNWTELAHFIQHTFKWPAEYVLKRFSSLLFPAFMKNKISQQYHERYRPTPRVQPTTQPRLEDYYRPTSRLFRDRQPRIVHITHKKQALCRVEWHKSCWEQFLSLLKPKLDYELYQQETNVLDQEL</sequence>
<dbReference type="InterPro" id="IPR029060">
    <property type="entry name" value="PIN-like_dom_sf"/>
</dbReference>
<keyword evidence="3" id="KW-1185">Reference proteome</keyword>
<dbReference type="STRING" id="4846.A0A367KBN7"/>
<evidence type="ECO:0000313" key="2">
    <source>
        <dbReference type="EMBL" id="RCH99251.1"/>
    </source>
</evidence>
<name>A0A367KBN7_RHIST</name>
<reference evidence="2 3" key="1">
    <citation type="journal article" date="2018" name="G3 (Bethesda)">
        <title>Phylogenetic and Phylogenomic Definition of Rhizopus Species.</title>
        <authorList>
            <person name="Gryganskyi A.P."/>
            <person name="Golan J."/>
            <person name="Dolatabadi S."/>
            <person name="Mondo S."/>
            <person name="Robb S."/>
            <person name="Idnurm A."/>
            <person name="Muszewska A."/>
            <person name="Steczkiewicz K."/>
            <person name="Masonjones S."/>
            <person name="Liao H.L."/>
            <person name="Gajdeczka M.T."/>
            <person name="Anike F."/>
            <person name="Vuek A."/>
            <person name="Anishchenko I.M."/>
            <person name="Voigt K."/>
            <person name="de Hoog G.S."/>
            <person name="Smith M.E."/>
            <person name="Heitman J."/>
            <person name="Vilgalys R."/>
            <person name="Stajich J.E."/>
        </authorList>
    </citation>
    <scope>NUCLEOTIDE SEQUENCE [LARGE SCALE GENOMIC DNA]</scope>
    <source>
        <strain evidence="2 3">LSU 92-RS-03</strain>
    </source>
</reference>
<evidence type="ECO:0000259" key="1">
    <source>
        <dbReference type="SMART" id="SM00484"/>
    </source>
</evidence>
<dbReference type="OrthoDB" id="3005703at2759"/>
<dbReference type="SMART" id="SM00484">
    <property type="entry name" value="XPGI"/>
    <property type="match status" value="1"/>
</dbReference>
<dbReference type="PANTHER" id="PTHR11081:SF75">
    <property type="entry name" value="ENDONUCLEASE, PUTATIVE (AFU_ORTHOLOGUE AFUA_3G13260)-RELATED"/>
    <property type="match status" value="1"/>
</dbReference>
<dbReference type="PRINTS" id="PR00853">
    <property type="entry name" value="XPGRADSUPER"/>
</dbReference>
<dbReference type="EMBL" id="PJQM01001968">
    <property type="protein sequence ID" value="RCH99251.1"/>
    <property type="molecule type" value="Genomic_DNA"/>
</dbReference>
<dbReference type="Gene3D" id="3.40.50.1010">
    <property type="entry name" value="5'-nuclease"/>
    <property type="match status" value="1"/>
</dbReference>
<comment type="caution">
    <text evidence="2">The sequence shown here is derived from an EMBL/GenBank/DDBJ whole genome shotgun (WGS) entry which is preliminary data.</text>
</comment>
<dbReference type="PANTHER" id="PTHR11081">
    <property type="entry name" value="FLAP ENDONUCLEASE FAMILY MEMBER"/>
    <property type="match status" value="1"/>
</dbReference>
<dbReference type="SUPFAM" id="SSF88723">
    <property type="entry name" value="PIN domain-like"/>
    <property type="match status" value="1"/>
</dbReference>
<dbReference type="InterPro" id="IPR006086">
    <property type="entry name" value="XPG-I_dom"/>
</dbReference>
<proteinExistence type="predicted"/>
<dbReference type="InterPro" id="IPR006084">
    <property type="entry name" value="XPG/Rad2"/>
</dbReference>
<protein>
    <recommendedName>
        <fullName evidence="1">XPG-I domain-containing protein</fullName>
    </recommendedName>
</protein>
<feature type="non-terminal residue" evidence="2">
    <location>
        <position position="1"/>
    </location>
</feature>